<dbReference type="EMBL" id="MCFE01000856">
    <property type="protein sequence ID" value="ORX77841.1"/>
    <property type="molecule type" value="Genomic_DNA"/>
</dbReference>
<evidence type="ECO:0000313" key="3">
    <source>
        <dbReference type="Proteomes" id="UP000193498"/>
    </source>
</evidence>
<dbReference type="GO" id="GO:0005576">
    <property type="term" value="C:extracellular region"/>
    <property type="evidence" value="ECO:0007669"/>
    <property type="project" value="InterPro"/>
</dbReference>
<dbReference type="OrthoDB" id="4177994at2759"/>
<keyword evidence="3" id="KW-1185">Reference proteome</keyword>
<dbReference type="Proteomes" id="UP000193498">
    <property type="component" value="Unassembled WGS sequence"/>
</dbReference>
<dbReference type="InParanoid" id="A0A1Y1WWA7"/>
<proteinExistence type="predicted"/>
<sequence length="107" mass="11303">LGINYRGGSECAITVNSSNQLVAKICSLPSGNSYGPGVRITANCRILGDITAFTQKTGSSITTSKAWSLLHELQNHGCNECGSVPLGYPEDNDVKHGELTVNYVGKC</sequence>
<organism evidence="2 3">
    <name type="scientific">Basidiobolus meristosporus CBS 931.73</name>
    <dbReference type="NCBI Taxonomy" id="1314790"/>
    <lineage>
        <taxon>Eukaryota</taxon>
        <taxon>Fungi</taxon>
        <taxon>Fungi incertae sedis</taxon>
        <taxon>Zoopagomycota</taxon>
        <taxon>Entomophthoromycotina</taxon>
        <taxon>Basidiobolomycetes</taxon>
        <taxon>Basidiobolales</taxon>
        <taxon>Basidiobolaceae</taxon>
        <taxon>Basidiobolus</taxon>
    </lineage>
</organism>
<dbReference type="SUPFAM" id="SSF55221">
    <property type="entry name" value="Yeast killer toxins"/>
    <property type="match status" value="1"/>
</dbReference>
<feature type="domain" description="Killer toxin Kp4" evidence="1">
    <location>
        <begin position="1"/>
        <end position="104"/>
    </location>
</feature>
<comment type="caution">
    <text evidence="2">The sequence shown here is derived from an EMBL/GenBank/DDBJ whole genome shotgun (WGS) entry which is preliminary data.</text>
</comment>
<dbReference type="Gene3D" id="3.30.430.10">
    <property type="entry name" value="Killer Toxin P4, subunit A"/>
    <property type="match status" value="1"/>
</dbReference>
<dbReference type="InterPro" id="IPR011329">
    <property type="entry name" value="Killer_tox_Kp4/SMK"/>
</dbReference>
<evidence type="ECO:0000259" key="1">
    <source>
        <dbReference type="Pfam" id="PF09044"/>
    </source>
</evidence>
<name>A0A1Y1WWA7_9FUNG</name>
<protein>
    <submittedName>
        <fullName evidence="2">Killer toxin</fullName>
    </submittedName>
</protein>
<gene>
    <name evidence="2" type="ORF">K493DRAFT_152446</name>
</gene>
<accession>A0A1Y1WWA7</accession>
<dbReference type="AlphaFoldDB" id="A0A1Y1WWA7"/>
<evidence type="ECO:0000313" key="2">
    <source>
        <dbReference type="EMBL" id="ORX77841.1"/>
    </source>
</evidence>
<feature type="non-terminal residue" evidence="2">
    <location>
        <position position="107"/>
    </location>
</feature>
<feature type="non-terminal residue" evidence="2">
    <location>
        <position position="1"/>
    </location>
</feature>
<dbReference type="InterPro" id="IPR015131">
    <property type="entry name" value="Killer_tox_Kp4"/>
</dbReference>
<reference evidence="2 3" key="1">
    <citation type="submission" date="2016-07" db="EMBL/GenBank/DDBJ databases">
        <title>Pervasive Adenine N6-methylation of Active Genes in Fungi.</title>
        <authorList>
            <consortium name="DOE Joint Genome Institute"/>
            <person name="Mondo S.J."/>
            <person name="Dannebaum R.O."/>
            <person name="Kuo R.C."/>
            <person name="Labutti K."/>
            <person name="Haridas S."/>
            <person name="Kuo A."/>
            <person name="Salamov A."/>
            <person name="Ahrendt S.R."/>
            <person name="Lipzen A."/>
            <person name="Sullivan W."/>
            <person name="Andreopoulos W.B."/>
            <person name="Clum A."/>
            <person name="Lindquist E."/>
            <person name="Daum C."/>
            <person name="Ramamoorthy G.K."/>
            <person name="Gryganskyi A."/>
            <person name="Culley D."/>
            <person name="Magnuson J.K."/>
            <person name="James T.Y."/>
            <person name="O'Malley M.A."/>
            <person name="Stajich J.E."/>
            <person name="Spatafora J.W."/>
            <person name="Visel A."/>
            <person name="Grigoriev I.V."/>
        </authorList>
    </citation>
    <scope>NUCLEOTIDE SEQUENCE [LARGE SCALE GENOMIC DNA]</scope>
    <source>
        <strain evidence="2 3">CBS 931.73</strain>
    </source>
</reference>
<dbReference type="Pfam" id="PF09044">
    <property type="entry name" value="Kp4"/>
    <property type="match status" value="1"/>
</dbReference>